<reference evidence="2" key="1">
    <citation type="submission" date="2017-01" db="EMBL/GenBank/DDBJ databases">
        <authorList>
            <person name="Varghese N."/>
            <person name="Submissions S."/>
        </authorList>
    </citation>
    <scope>NUCLEOTIDE SEQUENCE [LARGE SCALE GENOMIC DNA]</scope>
    <source>
        <strain evidence="2">LP100</strain>
    </source>
</reference>
<gene>
    <name evidence="1" type="ORF">SAMN05444128_1352</name>
</gene>
<name>A0A1R3X0E6_9BACT</name>
<dbReference type="OrthoDB" id="190848at2"/>
<protein>
    <submittedName>
        <fullName evidence="1">Uncharacterized protein</fullName>
    </submittedName>
</protein>
<dbReference type="AlphaFoldDB" id="A0A1R3X0E6"/>
<evidence type="ECO:0000313" key="2">
    <source>
        <dbReference type="Proteomes" id="UP000187181"/>
    </source>
</evidence>
<accession>A0A1R3X0E6</accession>
<organism evidence="1 2">
    <name type="scientific">Pontibacter indicus</name>
    <dbReference type="NCBI Taxonomy" id="1317125"/>
    <lineage>
        <taxon>Bacteria</taxon>
        <taxon>Pseudomonadati</taxon>
        <taxon>Bacteroidota</taxon>
        <taxon>Cytophagia</taxon>
        <taxon>Cytophagales</taxon>
        <taxon>Hymenobacteraceae</taxon>
        <taxon>Pontibacter</taxon>
    </lineage>
</organism>
<sequence length="110" mass="13148">MREEEMLESLIQNILLTKSKHWEYEEEVRFMQTLEDSDKVIKSNEQEIHLFRFDSSAIKCVFLGVNISPSFKNNLLQILNEHRYLHVNIYQGVLSKSEYKIELIEERVNS</sequence>
<proteinExistence type="predicted"/>
<keyword evidence="2" id="KW-1185">Reference proteome</keyword>
<evidence type="ECO:0000313" key="1">
    <source>
        <dbReference type="EMBL" id="SIT84071.1"/>
    </source>
</evidence>
<dbReference type="EMBL" id="FTPP01000001">
    <property type="protein sequence ID" value="SIT84071.1"/>
    <property type="molecule type" value="Genomic_DNA"/>
</dbReference>
<dbReference type="Proteomes" id="UP000187181">
    <property type="component" value="Unassembled WGS sequence"/>
</dbReference>
<dbReference type="RefSeq" id="WP_139337773.1">
    <property type="nucleotide sequence ID" value="NZ_FTPP01000001.1"/>
</dbReference>